<sequence>MAIEQVPLRDQAYSLGPAQYGLPIHQADEPLPVAAWIQTRAGHHLVEGVAVAWTPKAARIRYVDEHGREGYARVWANAVRRR</sequence>
<reference evidence="2" key="1">
    <citation type="journal article" date="2019" name="Int. J. Syst. Evol. Microbiol.">
        <title>The Global Catalogue of Microorganisms (GCM) 10K type strain sequencing project: providing services to taxonomists for standard genome sequencing and annotation.</title>
        <authorList>
            <consortium name="The Broad Institute Genomics Platform"/>
            <consortium name="The Broad Institute Genome Sequencing Center for Infectious Disease"/>
            <person name="Wu L."/>
            <person name="Ma J."/>
        </authorList>
    </citation>
    <scope>NUCLEOTIDE SEQUENCE [LARGE SCALE GENOMIC DNA]</scope>
    <source>
        <strain evidence="2">JCM 17130</strain>
    </source>
</reference>
<dbReference type="EMBL" id="JBHUEE010000006">
    <property type="protein sequence ID" value="MFD1718721.1"/>
    <property type="molecule type" value="Genomic_DNA"/>
</dbReference>
<evidence type="ECO:0000313" key="1">
    <source>
        <dbReference type="EMBL" id="MFD1718721.1"/>
    </source>
</evidence>
<comment type="caution">
    <text evidence="1">The sequence shown here is derived from an EMBL/GenBank/DDBJ whole genome shotgun (WGS) entry which is preliminary data.</text>
</comment>
<dbReference type="RefSeq" id="WP_388007566.1">
    <property type="nucleotide sequence ID" value="NZ_JBHUEE010000006.1"/>
</dbReference>
<proteinExistence type="predicted"/>
<evidence type="ECO:0000313" key="2">
    <source>
        <dbReference type="Proteomes" id="UP001597277"/>
    </source>
</evidence>
<name>A0ABW4L9L3_9MICO</name>
<dbReference type="Proteomes" id="UP001597277">
    <property type="component" value="Unassembled WGS sequence"/>
</dbReference>
<accession>A0ABW4L9L3</accession>
<protein>
    <submittedName>
        <fullName evidence="1">Uncharacterized protein</fullName>
    </submittedName>
</protein>
<gene>
    <name evidence="1" type="ORF">ACFSE6_12810</name>
</gene>
<keyword evidence="2" id="KW-1185">Reference proteome</keyword>
<organism evidence="1 2">
    <name type="scientific">Georgenia deserti</name>
    <dbReference type="NCBI Taxonomy" id="2093781"/>
    <lineage>
        <taxon>Bacteria</taxon>
        <taxon>Bacillati</taxon>
        <taxon>Actinomycetota</taxon>
        <taxon>Actinomycetes</taxon>
        <taxon>Micrococcales</taxon>
        <taxon>Bogoriellaceae</taxon>
        <taxon>Georgenia</taxon>
    </lineage>
</organism>